<evidence type="ECO:0000313" key="8">
    <source>
        <dbReference type="EMBL" id="RQD80636.1"/>
    </source>
</evidence>
<gene>
    <name evidence="8" type="ORF">D5R95_08585</name>
</gene>
<proteinExistence type="inferred from homology"/>
<evidence type="ECO:0000256" key="5">
    <source>
        <dbReference type="ARBA" id="ARBA00022989"/>
    </source>
</evidence>
<reference evidence="8" key="1">
    <citation type="submission" date="2018-08" db="EMBL/GenBank/DDBJ databases">
        <title>The metabolism and importance of syntrophic acetate oxidation coupled to methane or sulfide production in haloalkaline environments.</title>
        <authorList>
            <person name="Timmers P.H.A."/>
            <person name="Vavourakis C.D."/>
            <person name="Sorokin D.Y."/>
            <person name="Sinninghe Damste J.S."/>
            <person name="Muyzer G."/>
            <person name="Stams A.J.M."/>
            <person name="Plugge C.M."/>
        </authorList>
    </citation>
    <scope>NUCLEOTIDE SEQUENCE [LARGE SCALE GENOMIC DNA]</scope>
    <source>
        <strain evidence="8">MSAO_Arc3</strain>
    </source>
</reference>
<feature type="transmembrane region" description="Helical" evidence="7">
    <location>
        <begin position="12"/>
        <end position="32"/>
    </location>
</feature>
<dbReference type="RefSeq" id="WP_259133250.1">
    <property type="nucleotide sequence ID" value="NZ_JANUCS010000001.1"/>
</dbReference>
<evidence type="ECO:0000256" key="2">
    <source>
        <dbReference type="ARBA" id="ARBA00008472"/>
    </source>
</evidence>
<organism evidence="8">
    <name type="scientific">Methanosalsum natronophilum</name>
    <dbReference type="NCBI Taxonomy" id="768733"/>
    <lineage>
        <taxon>Archaea</taxon>
        <taxon>Methanobacteriati</taxon>
        <taxon>Methanobacteriota</taxon>
        <taxon>Stenosarchaea group</taxon>
        <taxon>Methanomicrobia</taxon>
        <taxon>Methanosarcinales</taxon>
        <taxon>Methanosarcinaceae</taxon>
        <taxon>Methanosalsum</taxon>
    </lineage>
</organism>
<protein>
    <submittedName>
        <fullName evidence="8">NAD(P)H-quinone oxidoreductase subunit 3</fullName>
    </submittedName>
</protein>
<dbReference type="GO" id="GO:0016651">
    <property type="term" value="F:oxidoreductase activity, acting on NAD(P)H"/>
    <property type="evidence" value="ECO:0007669"/>
    <property type="project" value="InterPro"/>
</dbReference>
<dbReference type="InterPro" id="IPR000440">
    <property type="entry name" value="NADH_UbQ/plastoQ_OxRdtase_su3"/>
</dbReference>
<dbReference type="InterPro" id="IPR038430">
    <property type="entry name" value="NDAH_ubi_oxred_su3_sf"/>
</dbReference>
<accession>A0A424YNT5</accession>
<keyword evidence="4 7" id="KW-0812">Transmembrane</keyword>
<sequence>MAGIIDSYIPVAIILVVAIIMPFITMFIVNVLSPRSSGETKFDTYESGSDPTGEARIQFKVEYYLYAISFVIFDVAVLFMFPWSVVFVGYDIAALLTIELLIFITVLLFGFVYLWKKEGLQWEK</sequence>
<dbReference type="PANTHER" id="PTHR11058">
    <property type="entry name" value="NADH-UBIQUINONE OXIDOREDUCTASE CHAIN 3"/>
    <property type="match status" value="1"/>
</dbReference>
<evidence type="ECO:0000256" key="7">
    <source>
        <dbReference type="SAM" id="Phobius"/>
    </source>
</evidence>
<evidence type="ECO:0000256" key="1">
    <source>
        <dbReference type="ARBA" id="ARBA00004141"/>
    </source>
</evidence>
<dbReference type="Gene3D" id="1.20.58.1610">
    <property type="entry name" value="NADH:ubiquinone/plastoquinone oxidoreductase, chain 3"/>
    <property type="match status" value="1"/>
</dbReference>
<evidence type="ECO:0000256" key="4">
    <source>
        <dbReference type="ARBA" id="ARBA00022692"/>
    </source>
</evidence>
<dbReference type="Proteomes" id="UP000284763">
    <property type="component" value="Unassembled WGS sequence"/>
</dbReference>
<dbReference type="GO" id="GO:0030964">
    <property type="term" value="C:NADH dehydrogenase complex"/>
    <property type="evidence" value="ECO:0007669"/>
    <property type="project" value="TreeGrafter"/>
</dbReference>
<evidence type="ECO:0000256" key="6">
    <source>
        <dbReference type="ARBA" id="ARBA00023136"/>
    </source>
</evidence>
<keyword evidence="5 7" id="KW-1133">Transmembrane helix</keyword>
<dbReference type="PANTHER" id="PTHR11058:SF9">
    <property type="entry name" value="NADH-UBIQUINONE OXIDOREDUCTASE CHAIN 3"/>
    <property type="match status" value="1"/>
</dbReference>
<dbReference type="InterPro" id="IPR023043">
    <property type="entry name" value="NAD(P)H_OxRDtase_bac/plastid"/>
</dbReference>
<dbReference type="EMBL" id="QZAB01000547">
    <property type="protein sequence ID" value="RQD80636.1"/>
    <property type="molecule type" value="Genomic_DNA"/>
</dbReference>
<feature type="transmembrane region" description="Helical" evidence="7">
    <location>
        <begin position="92"/>
        <end position="115"/>
    </location>
</feature>
<comment type="similarity">
    <text evidence="2">Belongs to the complex I subunit 3 family.</text>
</comment>
<dbReference type="AlphaFoldDB" id="A0A424YNT5"/>
<feature type="transmembrane region" description="Helical" evidence="7">
    <location>
        <begin position="63"/>
        <end position="86"/>
    </location>
</feature>
<name>A0A424YNT5_9EURY</name>
<evidence type="ECO:0000256" key="3">
    <source>
        <dbReference type="ARBA" id="ARBA00022448"/>
    </source>
</evidence>
<comment type="subcellular location">
    <subcellularLocation>
        <location evidence="1">Membrane</location>
        <topology evidence="1">Multi-pass membrane protein</topology>
    </subcellularLocation>
</comment>
<dbReference type="HAMAP" id="MF_01394">
    <property type="entry name" value="NDH1_NuoA"/>
    <property type="match status" value="1"/>
</dbReference>
<dbReference type="Pfam" id="PF00507">
    <property type="entry name" value="Oxidored_q4"/>
    <property type="match status" value="1"/>
</dbReference>
<comment type="caution">
    <text evidence="8">The sequence shown here is derived from an EMBL/GenBank/DDBJ whole genome shotgun (WGS) entry which is preliminary data.</text>
</comment>
<dbReference type="GO" id="GO:0008137">
    <property type="term" value="F:NADH dehydrogenase (ubiquinone) activity"/>
    <property type="evidence" value="ECO:0007669"/>
    <property type="project" value="InterPro"/>
</dbReference>
<keyword evidence="6 7" id="KW-0472">Membrane</keyword>
<keyword evidence="3" id="KW-0813">Transport</keyword>